<evidence type="ECO:0000313" key="4">
    <source>
        <dbReference type="Proteomes" id="UP000451860"/>
    </source>
</evidence>
<keyword evidence="2" id="KW-0472">Membrane</keyword>
<accession>A0A7J5UIA1</accession>
<comment type="caution">
    <text evidence="3">The sequence shown here is derived from an EMBL/GenBank/DDBJ whole genome shotgun (WGS) entry which is preliminary data.</text>
</comment>
<proteinExistence type="predicted"/>
<feature type="compositionally biased region" description="Polar residues" evidence="1">
    <location>
        <begin position="240"/>
        <end position="250"/>
    </location>
</feature>
<organism evidence="3 4">
    <name type="scientific">Georgenia thermotolerans</name>
    <dbReference type="NCBI Taxonomy" id="527326"/>
    <lineage>
        <taxon>Bacteria</taxon>
        <taxon>Bacillati</taxon>
        <taxon>Actinomycetota</taxon>
        <taxon>Actinomycetes</taxon>
        <taxon>Micrococcales</taxon>
        <taxon>Bogoriellaceae</taxon>
        <taxon>Georgenia</taxon>
    </lineage>
</organism>
<feature type="transmembrane region" description="Helical" evidence="2">
    <location>
        <begin position="64"/>
        <end position="89"/>
    </location>
</feature>
<dbReference type="AlphaFoldDB" id="A0A7J5UIA1"/>
<evidence type="ECO:0000313" key="3">
    <source>
        <dbReference type="EMBL" id="KAE8762098.1"/>
    </source>
</evidence>
<feature type="transmembrane region" description="Helical" evidence="2">
    <location>
        <begin position="39"/>
        <end position="58"/>
    </location>
</feature>
<protein>
    <recommendedName>
        <fullName evidence="5">Cell wall-active antibiotics response LiaF-like C-terminal domain-containing protein</fullName>
    </recommendedName>
</protein>
<evidence type="ECO:0000256" key="1">
    <source>
        <dbReference type="SAM" id="MobiDB-lite"/>
    </source>
</evidence>
<dbReference type="EMBL" id="WHJE01000280">
    <property type="protein sequence ID" value="KAE8762098.1"/>
    <property type="molecule type" value="Genomic_DNA"/>
</dbReference>
<feature type="compositionally biased region" description="Polar residues" evidence="1">
    <location>
        <begin position="175"/>
        <end position="188"/>
    </location>
</feature>
<feature type="transmembrane region" description="Helical" evidence="2">
    <location>
        <begin position="6"/>
        <end position="27"/>
    </location>
</feature>
<gene>
    <name evidence="3" type="ORF">GB883_21130</name>
</gene>
<reference evidence="3 4" key="1">
    <citation type="submission" date="2019-10" db="EMBL/GenBank/DDBJ databases">
        <title>Georgenia wutianyii sp. nov. and Georgenia yuyongxinii sp. nov. isolated from plateau pika (Ochotona curzoniae) in the Qinghai-Tibet plateau of China.</title>
        <authorList>
            <person name="Tian Z."/>
        </authorList>
    </citation>
    <scope>NUCLEOTIDE SEQUENCE [LARGE SCALE GENOMIC DNA]</scope>
    <source>
        <strain evidence="3 4">DSM 21501</strain>
    </source>
</reference>
<evidence type="ECO:0000256" key="2">
    <source>
        <dbReference type="SAM" id="Phobius"/>
    </source>
</evidence>
<keyword evidence="2" id="KW-1133">Transmembrane helix</keyword>
<feature type="region of interest" description="Disordered" evidence="1">
    <location>
        <begin position="238"/>
        <end position="282"/>
    </location>
</feature>
<dbReference type="OrthoDB" id="7359894at2"/>
<feature type="compositionally biased region" description="Low complexity" evidence="1">
    <location>
        <begin position="251"/>
        <end position="268"/>
    </location>
</feature>
<dbReference type="Proteomes" id="UP000451860">
    <property type="component" value="Unassembled WGS sequence"/>
</dbReference>
<keyword evidence="4" id="KW-1185">Reference proteome</keyword>
<evidence type="ECO:0008006" key="5">
    <source>
        <dbReference type="Google" id="ProtNLM"/>
    </source>
</evidence>
<name>A0A7J5UIA1_9MICO</name>
<keyword evidence="2" id="KW-0812">Transmembrane</keyword>
<sequence>MTPGPGQAVVAVVLALCLIAVAALLLLDRVNAIGWQLPLLIGGAVLGLLGLGVLISGARGRRGGALSVLGILLALLVVPATAATTALPVNLHFGPGARVGTMSVTPHTVEEASGGYDLAAGDFELDLRQLPAGSDLTVPVDVGAGDITIRVPAGSAVRVEAQVGAGSVESRTGPGWSSDTTGSVFTEDNGSRVHKTWANGLGLDTALSSPEALTGSPDIVVKVDAGAGRVYVIEDVPAATTEQPSQAPSGASTEEPSGTATTAATALVGPGGTTVQNEEEQR</sequence>
<feature type="region of interest" description="Disordered" evidence="1">
    <location>
        <begin position="165"/>
        <end position="188"/>
    </location>
</feature>